<dbReference type="AlphaFoldDB" id="A0A443QQU8"/>
<accession>A0A443QQU8</accession>
<comment type="caution">
    <text evidence="1">The sequence shown here is derived from an EMBL/GenBank/DDBJ whole genome shotgun (WGS) entry which is preliminary data.</text>
</comment>
<keyword evidence="2" id="KW-1185">Reference proteome</keyword>
<protein>
    <submittedName>
        <fullName evidence="1">Uncharacterized protein</fullName>
    </submittedName>
</protein>
<gene>
    <name evidence="1" type="ORF">B4U79_10701</name>
</gene>
<dbReference type="EMBL" id="NCKU01004819">
    <property type="protein sequence ID" value="RWS05397.1"/>
    <property type="molecule type" value="Genomic_DNA"/>
</dbReference>
<reference evidence="1 2" key="1">
    <citation type="journal article" date="2018" name="Gigascience">
        <title>Genomes of trombidid mites reveal novel predicted allergens and laterally-transferred genes associated with secondary metabolism.</title>
        <authorList>
            <person name="Dong X."/>
            <person name="Chaisiri K."/>
            <person name="Xia D."/>
            <person name="Armstrong S.D."/>
            <person name="Fang Y."/>
            <person name="Donnelly M.J."/>
            <person name="Kadowaki T."/>
            <person name="McGarry J.W."/>
            <person name="Darby A.C."/>
            <person name="Makepeace B.L."/>
        </authorList>
    </citation>
    <scope>NUCLEOTIDE SEQUENCE [LARGE SCALE GENOMIC DNA]</scope>
    <source>
        <strain evidence="1">UoL-WK</strain>
    </source>
</reference>
<dbReference type="PANTHER" id="PTHR10773:SF19">
    <property type="match status" value="1"/>
</dbReference>
<evidence type="ECO:0000313" key="2">
    <source>
        <dbReference type="Proteomes" id="UP000285301"/>
    </source>
</evidence>
<dbReference type="OrthoDB" id="7475343at2759"/>
<proteinExistence type="predicted"/>
<name>A0A443QQU8_9ACAR</name>
<dbReference type="Proteomes" id="UP000285301">
    <property type="component" value="Unassembled WGS sequence"/>
</dbReference>
<organism evidence="1 2">
    <name type="scientific">Dinothrombium tinctorium</name>
    <dbReference type="NCBI Taxonomy" id="1965070"/>
    <lineage>
        <taxon>Eukaryota</taxon>
        <taxon>Metazoa</taxon>
        <taxon>Ecdysozoa</taxon>
        <taxon>Arthropoda</taxon>
        <taxon>Chelicerata</taxon>
        <taxon>Arachnida</taxon>
        <taxon>Acari</taxon>
        <taxon>Acariformes</taxon>
        <taxon>Trombidiformes</taxon>
        <taxon>Prostigmata</taxon>
        <taxon>Anystina</taxon>
        <taxon>Parasitengona</taxon>
        <taxon>Trombidioidea</taxon>
        <taxon>Trombidiidae</taxon>
        <taxon>Dinothrombium</taxon>
    </lineage>
</organism>
<sequence>MVLPKSSSNSIKSYQYKIHFISDKGSEVKELKVCQNAFLLLHNIKLSKLRRKVFAKREETEDFRGKNNFNCKFSLETENDVKNFIENYPKRESHYSKTVKTGRKYIGSQKNIRILHTEFIDANKEYEGFVSYDYFRHVFKKCNVGFSSPRFDNCATCEELTLKIKTCENDIDVLDFTKNLSENQDEANYFYKIQEQAKEAAISEKTLQVISVDFQKNFSIPITKVPSEYYSRQLSLYNFCVHNMNTCNATMYIYSEHYFARKTPNECISCLIT</sequence>
<dbReference type="PANTHER" id="PTHR10773">
    <property type="entry name" value="DNA-DIRECTED RNA POLYMERASES I, II, AND III SUBUNIT RPABC2"/>
    <property type="match status" value="1"/>
</dbReference>
<evidence type="ECO:0000313" key="1">
    <source>
        <dbReference type="EMBL" id="RWS05397.1"/>
    </source>
</evidence>